<name>A0ABM9D8W0_9BACT</name>
<dbReference type="GO" id="GO:0003677">
    <property type="term" value="F:DNA binding"/>
    <property type="evidence" value="ECO:0007669"/>
    <property type="project" value="UniProtKB-KW"/>
</dbReference>
<dbReference type="PANTHER" id="PTHR43214:SF41">
    <property type="entry name" value="NITRATE_NITRITE RESPONSE REGULATOR PROTEIN NARP"/>
    <property type="match status" value="1"/>
</dbReference>
<evidence type="ECO:0000256" key="5">
    <source>
        <dbReference type="PROSITE-ProRule" id="PRU00169"/>
    </source>
</evidence>
<dbReference type="SUPFAM" id="SSF52172">
    <property type="entry name" value="CheY-like"/>
    <property type="match status" value="1"/>
</dbReference>
<dbReference type="PROSITE" id="PS50110">
    <property type="entry name" value="RESPONSE_REGULATORY"/>
    <property type="match status" value="1"/>
</dbReference>
<feature type="domain" description="HTH luxR-type" evidence="6">
    <location>
        <begin position="141"/>
        <end position="206"/>
    </location>
</feature>
<dbReference type="Gene3D" id="3.40.50.2300">
    <property type="match status" value="1"/>
</dbReference>
<dbReference type="Proteomes" id="UP001295463">
    <property type="component" value="Chromosome"/>
</dbReference>
<keyword evidence="3 8" id="KW-0238">DNA-binding</keyword>
<dbReference type="EMBL" id="OW150024">
    <property type="protein sequence ID" value="CAH2030804.1"/>
    <property type="molecule type" value="Genomic_DNA"/>
</dbReference>
<dbReference type="InterPro" id="IPR039420">
    <property type="entry name" value="WalR-like"/>
</dbReference>
<organism evidence="8 9">
    <name type="scientific">Trichlorobacter ammonificans</name>
    <dbReference type="NCBI Taxonomy" id="2916410"/>
    <lineage>
        <taxon>Bacteria</taxon>
        <taxon>Pseudomonadati</taxon>
        <taxon>Thermodesulfobacteriota</taxon>
        <taxon>Desulfuromonadia</taxon>
        <taxon>Geobacterales</taxon>
        <taxon>Geobacteraceae</taxon>
        <taxon>Trichlorobacter</taxon>
    </lineage>
</organism>
<proteinExistence type="predicted"/>
<dbReference type="Pfam" id="PF00196">
    <property type="entry name" value="GerE"/>
    <property type="match status" value="1"/>
</dbReference>
<evidence type="ECO:0000256" key="2">
    <source>
        <dbReference type="ARBA" id="ARBA00023015"/>
    </source>
</evidence>
<dbReference type="SMART" id="SM00448">
    <property type="entry name" value="REC"/>
    <property type="match status" value="1"/>
</dbReference>
<dbReference type="PRINTS" id="PR00038">
    <property type="entry name" value="HTHLUXR"/>
</dbReference>
<evidence type="ECO:0000259" key="6">
    <source>
        <dbReference type="PROSITE" id="PS50043"/>
    </source>
</evidence>
<keyword evidence="9" id="KW-1185">Reference proteome</keyword>
<sequence>MRLAIVEDNAITLEALQQTLLAEPDVAAVDGFGSAEEALRTLDLLRPDILLVDLGLPGMQGAELIERVKELCPATEIMVYTIFDDSPTVFAAIKAGASGFILKDATPKELIASLRTLLQGGAPMSPRIARKVIHEFRNGSAVPEQPLLSPREEKVIRCIAEGLSYNDVAERLGISYHTVHTHIKKAYEKLQVRGRRQALQRAYELGIL</sequence>
<dbReference type="Pfam" id="PF00072">
    <property type="entry name" value="Response_reg"/>
    <property type="match status" value="1"/>
</dbReference>
<protein>
    <submittedName>
        <fullName evidence="8">DNA-binding response regulator</fullName>
    </submittedName>
</protein>
<dbReference type="InterPro" id="IPR016032">
    <property type="entry name" value="Sig_transdc_resp-reg_C-effctor"/>
</dbReference>
<dbReference type="InterPro" id="IPR000792">
    <property type="entry name" value="Tscrpt_reg_LuxR_C"/>
</dbReference>
<dbReference type="InterPro" id="IPR011006">
    <property type="entry name" value="CheY-like_superfamily"/>
</dbReference>
<gene>
    <name evidence="8" type="ORF">GEAMG1_0990</name>
</gene>
<evidence type="ECO:0000313" key="9">
    <source>
        <dbReference type="Proteomes" id="UP001295463"/>
    </source>
</evidence>
<dbReference type="PROSITE" id="PS50043">
    <property type="entry name" value="HTH_LUXR_2"/>
    <property type="match status" value="1"/>
</dbReference>
<keyword evidence="4" id="KW-0804">Transcription</keyword>
<evidence type="ECO:0000259" key="7">
    <source>
        <dbReference type="PROSITE" id="PS50110"/>
    </source>
</evidence>
<evidence type="ECO:0000313" key="8">
    <source>
        <dbReference type="EMBL" id="CAH2030804.1"/>
    </source>
</evidence>
<evidence type="ECO:0000256" key="1">
    <source>
        <dbReference type="ARBA" id="ARBA00022553"/>
    </source>
</evidence>
<accession>A0ABM9D8W0</accession>
<feature type="modified residue" description="4-aspartylphosphate" evidence="5">
    <location>
        <position position="53"/>
    </location>
</feature>
<dbReference type="Gene3D" id="1.10.10.10">
    <property type="entry name" value="Winged helix-like DNA-binding domain superfamily/Winged helix DNA-binding domain"/>
    <property type="match status" value="1"/>
</dbReference>
<keyword evidence="1 5" id="KW-0597">Phosphoprotein</keyword>
<dbReference type="PANTHER" id="PTHR43214">
    <property type="entry name" value="TWO-COMPONENT RESPONSE REGULATOR"/>
    <property type="match status" value="1"/>
</dbReference>
<dbReference type="SUPFAM" id="SSF46894">
    <property type="entry name" value="C-terminal effector domain of the bipartite response regulators"/>
    <property type="match status" value="1"/>
</dbReference>
<dbReference type="InterPro" id="IPR058245">
    <property type="entry name" value="NreC/VraR/RcsB-like_REC"/>
</dbReference>
<dbReference type="CDD" id="cd06170">
    <property type="entry name" value="LuxR_C_like"/>
    <property type="match status" value="1"/>
</dbReference>
<evidence type="ECO:0000256" key="3">
    <source>
        <dbReference type="ARBA" id="ARBA00023125"/>
    </source>
</evidence>
<dbReference type="CDD" id="cd17535">
    <property type="entry name" value="REC_NarL-like"/>
    <property type="match status" value="1"/>
</dbReference>
<feature type="domain" description="Response regulatory" evidence="7">
    <location>
        <begin position="2"/>
        <end position="118"/>
    </location>
</feature>
<dbReference type="InterPro" id="IPR036388">
    <property type="entry name" value="WH-like_DNA-bd_sf"/>
</dbReference>
<dbReference type="InterPro" id="IPR001789">
    <property type="entry name" value="Sig_transdc_resp-reg_receiver"/>
</dbReference>
<reference evidence="8 9" key="1">
    <citation type="submission" date="2022-03" db="EMBL/GenBank/DDBJ databases">
        <authorList>
            <person name="Koch H."/>
        </authorList>
    </citation>
    <scope>NUCLEOTIDE SEQUENCE [LARGE SCALE GENOMIC DNA]</scope>
    <source>
        <strain evidence="8 9">G1</strain>
    </source>
</reference>
<dbReference type="SMART" id="SM00421">
    <property type="entry name" value="HTH_LUXR"/>
    <property type="match status" value="1"/>
</dbReference>
<dbReference type="RefSeq" id="WP_305731677.1">
    <property type="nucleotide sequence ID" value="NZ_OW150024.1"/>
</dbReference>
<keyword evidence="2" id="KW-0805">Transcription regulation</keyword>
<evidence type="ECO:0000256" key="4">
    <source>
        <dbReference type="ARBA" id="ARBA00023163"/>
    </source>
</evidence>